<accession>A0ABR0QCD3</accession>
<comment type="caution">
    <text evidence="4">The sequence shown here is derived from an EMBL/GenBank/DDBJ whole genome shotgun (WGS) entry which is preliminary data.</text>
</comment>
<dbReference type="Proteomes" id="UP001358586">
    <property type="component" value="Chromosome 4"/>
</dbReference>
<name>A0ABR0QCD3_GOSAR</name>
<dbReference type="PROSITE" id="PS00732">
    <property type="entry name" value="RIBOSOMAL_S16"/>
    <property type="match status" value="1"/>
</dbReference>
<evidence type="ECO:0000256" key="2">
    <source>
        <dbReference type="ARBA" id="ARBA00023274"/>
    </source>
</evidence>
<keyword evidence="5" id="KW-1185">Reference proteome</keyword>
<keyword evidence="2" id="KW-0687">Ribonucleoprotein</keyword>
<reference evidence="4 5" key="1">
    <citation type="submission" date="2023-03" db="EMBL/GenBank/DDBJ databases">
        <title>WGS of Gossypium arboreum.</title>
        <authorList>
            <person name="Yu D."/>
        </authorList>
    </citation>
    <scope>NUCLEOTIDE SEQUENCE [LARGE SCALE GENOMIC DNA]</scope>
    <source>
        <tissue evidence="4">Leaf</tissue>
    </source>
</reference>
<keyword evidence="1" id="KW-0689">Ribosomal protein</keyword>
<sequence>MTLLRLSRRGRNTNITFPHGTYLSYLFRRLGISTHGDTPVTINQSIIYGALHYVGYHYGATNSMWIKSDHLEENEDDDIHVAFEDISIHEQVPSPKHVPPTALSSHTALASSEINGAILDVIHSLGSDVRGLQYKVRSHRDKVNSRLSMLETQMASLLAHFPLTPLFSPHNDD</sequence>
<dbReference type="InterPro" id="IPR020592">
    <property type="entry name" value="Ribosomal_bS16_CS"/>
</dbReference>
<evidence type="ECO:0000313" key="4">
    <source>
        <dbReference type="EMBL" id="KAK5836717.1"/>
    </source>
</evidence>
<evidence type="ECO:0000256" key="1">
    <source>
        <dbReference type="ARBA" id="ARBA00022980"/>
    </source>
</evidence>
<organism evidence="4 5">
    <name type="scientific">Gossypium arboreum</name>
    <name type="common">Tree cotton</name>
    <name type="synonym">Gossypium nanking</name>
    <dbReference type="NCBI Taxonomy" id="29729"/>
    <lineage>
        <taxon>Eukaryota</taxon>
        <taxon>Viridiplantae</taxon>
        <taxon>Streptophyta</taxon>
        <taxon>Embryophyta</taxon>
        <taxon>Tracheophyta</taxon>
        <taxon>Spermatophyta</taxon>
        <taxon>Magnoliopsida</taxon>
        <taxon>eudicotyledons</taxon>
        <taxon>Gunneridae</taxon>
        <taxon>Pentapetalae</taxon>
        <taxon>rosids</taxon>
        <taxon>malvids</taxon>
        <taxon>Malvales</taxon>
        <taxon>Malvaceae</taxon>
        <taxon>Malvoideae</taxon>
        <taxon>Gossypium</taxon>
    </lineage>
</organism>
<proteinExistence type="predicted"/>
<dbReference type="EMBL" id="JARKNE010000004">
    <property type="protein sequence ID" value="KAK5836717.1"/>
    <property type="molecule type" value="Genomic_DNA"/>
</dbReference>
<gene>
    <name evidence="4" type="ORF">PVK06_012517</name>
</gene>
<evidence type="ECO:0000256" key="3">
    <source>
        <dbReference type="ARBA" id="ARBA00035371"/>
    </source>
</evidence>
<protein>
    <recommendedName>
        <fullName evidence="3">30S ribosomal protein S16, chloroplastic</fullName>
    </recommendedName>
</protein>
<evidence type="ECO:0000313" key="5">
    <source>
        <dbReference type="Proteomes" id="UP001358586"/>
    </source>
</evidence>